<proteinExistence type="predicted"/>
<comment type="caution">
    <text evidence="2">The sequence shown here is derived from an EMBL/GenBank/DDBJ whole genome shotgun (WGS) entry which is preliminary data.</text>
</comment>
<dbReference type="Gene3D" id="3.30.360.40">
    <property type="entry name" value="YwmB-like"/>
    <property type="match status" value="1"/>
</dbReference>
<dbReference type="AlphaFoldDB" id="A0A5C4T6D7"/>
<keyword evidence="1" id="KW-0812">Transmembrane</keyword>
<dbReference type="Pfam" id="PF08680">
    <property type="entry name" value="DUF1779"/>
    <property type="match status" value="1"/>
</dbReference>
<gene>
    <name evidence="2" type="ORF">FE784_19255</name>
</gene>
<evidence type="ECO:0008006" key="4">
    <source>
        <dbReference type="Google" id="ProtNLM"/>
    </source>
</evidence>
<evidence type="ECO:0000256" key="1">
    <source>
        <dbReference type="SAM" id="Phobius"/>
    </source>
</evidence>
<reference evidence="2 3" key="1">
    <citation type="submission" date="2019-05" db="EMBL/GenBank/DDBJ databases">
        <title>We sequenced the genome of Paenibacillus hemerocallicola KCTC 33185 for further insight into its adaptation and study the phylogeny of Paenibacillus.</title>
        <authorList>
            <person name="Narsing Rao M.P."/>
        </authorList>
    </citation>
    <scope>NUCLEOTIDE SEQUENCE [LARGE SCALE GENOMIC DNA]</scope>
    <source>
        <strain evidence="2 3">KCTC 33185</strain>
    </source>
</reference>
<evidence type="ECO:0000313" key="2">
    <source>
        <dbReference type="EMBL" id="TNJ64592.1"/>
    </source>
</evidence>
<keyword evidence="3" id="KW-1185">Reference proteome</keyword>
<dbReference type="InterPro" id="IPR036209">
    <property type="entry name" value="YwmB-like_sf"/>
</dbReference>
<dbReference type="Proteomes" id="UP000307943">
    <property type="component" value="Unassembled WGS sequence"/>
</dbReference>
<dbReference type="OrthoDB" id="2374820at2"/>
<name>A0A5C4T6D7_9BACL</name>
<dbReference type="InterPro" id="IPR014794">
    <property type="entry name" value="DUF1779"/>
</dbReference>
<dbReference type="EMBL" id="VDCQ01000027">
    <property type="protein sequence ID" value="TNJ64592.1"/>
    <property type="molecule type" value="Genomic_DNA"/>
</dbReference>
<protein>
    <recommendedName>
        <fullName evidence="4">TATA-box binding protein</fullName>
    </recommendedName>
</protein>
<organism evidence="2 3">
    <name type="scientific">Paenibacillus hemerocallicola</name>
    <dbReference type="NCBI Taxonomy" id="1172614"/>
    <lineage>
        <taxon>Bacteria</taxon>
        <taxon>Bacillati</taxon>
        <taxon>Bacillota</taxon>
        <taxon>Bacilli</taxon>
        <taxon>Bacillales</taxon>
        <taxon>Paenibacillaceae</taxon>
        <taxon>Paenibacillus</taxon>
    </lineage>
</organism>
<feature type="transmembrane region" description="Helical" evidence="1">
    <location>
        <begin position="21"/>
        <end position="38"/>
    </location>
</feature>
<evidence type="ECO:0000313" key="3">
    <source>
        <dbReference type="Proteomes" id="UP000307943"/>
    </source>
</evidence>
<keyword evidence="1" id="KW-1133">Transmembrane helix</keyword>
<dbReference type="SUPFAM" id="SSF143842">
    <property type="entry name" value="YwmB-like"/>
    <property type="match status" value="1"/>
</dbReference>
<accession>A0A5C4T6D7</accession>
<sequence length="266" mass="28378">MEPNGQAANGRDRMMNRQSRLWAALLLGAIVLSGWTAYKGTTRAAFDTFSDTETMLRAADSLFTVPYTVVLQHSGPYRTFDSDASFARLGDVAAREFGLAESKPVHDTNGHRIYSASGTPPSAGGGRLELALSGWADGTTNVTVRWLAPAGAEKDKLLSWARDAAAGMENIGVQAKWIVTLRGNIGLLTPDAVKSLREKIGSVYKAVAIESYADSGSEIVSYASTLLEPGVRSGGGKVNLQAALHRDSIYGTYRLTIATPLIPSEL</sequence>
<keyword evidence="1" id="KW-0472">Membrane</keyword>